<dbReference type="EMBL" id="JAULSO010000004">
    <property type="protein sequence ID" value="KAK3683934.1"/>
    <property type="molecule type" value="Genomic_DNA"/>
</dbReference>
<keyword evidence="3" id="KW-1185">Reference proteome</keyword>
<keyword evidence="1" id="KW-0812">Transmembrane</keyword>
<evidence type="ECO:0000313" key="3">
    <source>
        <dbReference type="Proteomes" id="UP001270362"/>
    </source>
</evidence>
<dbReference type="AlphaFoldDB" id="A0AAE1C9C9"/>
<evidence type="ECO:0000313" key="2">
    <source>
        <dbReference type="EMBL" id="KAK3683934.1"/>
    </source>
</evidence>
<feature type="transmembrane region" description="Helical" evidence="1">
    <location>
        <begin position="51"/>
        <end position="74"/>
    </location>
</feature>
<sequence>MVSSGIQKGGCTFICGLSFFRPVGKYFLFLGRGQRLEKKGLSQFCPAYHRLFFFSVYSFFHTPVLSLSFSFPFFSWEPAFSRSTGFTSMGLRRFLVLFFFPLSHHLYQCISLRGSKGFSLQVSL</sequence>
<dbReference type="Proteomes" id="UP001270362">
    <property type="component" value="Unassembled WGS sequence"/>
</dbReference>
<keyword evidence="1" id="KW-0472">Membrane</keyword>
<feature type="transmembrane region" description="Helical" evidence="1">
    <location>
        <begin position="6"/>
        <end position="30"/>
    </location>
</feature>
<feature type="transmembrane region" description="Helical" evidence="1">
    <location>
        <begin position="94"/>
        <end position="112"/>
    </location>
</feature>
<protein>
    <recommendedName>
        <fullName evidence="4">Transmembrane protein</fullName>
    </recommendedName>
</protein>
<organism evidence="2 3">
    <name type="scientific">Podospora appendiculata</name>
    <dbReference type="NCBI Taxonomy" id="314037"/>
    <lineage>
        <taxon>Eukaryota</taxon>
        <taxon>Fungi</taxon>
        <taxon>Dikarya</taxon>
        <taxon>Ascomycota</taxon>
        <taxon>Pezizomycotina</taxon>
        <taxon>Sordariomycetes</taxon>
        <taxon>Sordariomycetidae</taxon>
        <taxon>Sordariales</taxon>
        <taxon>Podosporaceae</taxon>
        <taxon>Podospora</taxon>
    </lineage>
</organism>
<evidence type="ECO:0008006" key="4">
    <source>
        <dbReference type="Google" id="ProtNLM"/>
    </source>
</evidence>
<proteinExistence type="predicted"/>
<keyword evidence="1" id="KW-1133">Transmembrane helix</keyword>
<reference evidence="2" key="1">
    <citation type="journal article" date="2023" name="Mol. Phylogenet. Evol.">
        <title>Genome-scale phylogeny and comparative genomics of the fungal order Sordariales.</title>
        <authorList>
            <person name="Hensen N."/>
            <person name="Bonometti L."/>
            <person name="Westerberg I."/>
            <person name="Brannstrom I.O."/>
            <person name="Guillou S."/>
            <person name="Cros-Aarteil S."/>
            <person name="Calhoun S."/>
            <person name="Haridas S."/>
            <person name="Kuo A."/>
            <person name="Mondo S."/>
            <person name="Pangilinan J."/>
            <person name="Riley R."/>
            <person name="LaButti K."/>
            <person name="Andreopoulos B."/>
            <person name="Lipzen A."/>
            <person name="Chen C."/>
            <person name="Yan M."/>
            <person name="Daum C."/>
            <person name="Ng V."/>
            <person name="Clum A."/>
            <person name="Steindorff A."/>
            <person name="Ohm R.A."/>
            <person name="Martin F."/>
            <person name="Silar P."/>
            <person name="Natvig D.O."/>
            <person name="Lalanne C."/>
            <person name="Gautier V."/>
            <person name="Ament-Velasquez S.L."/>
            <person name="Kruys A."/>
            <person name="Hutchinson M.I."/>
            <person name="Powell A.J."/>
            <person name="Barry K."/>
            <person name="Miller A.N."/>
            <person name="Grigoriev I.V."/>
            <person name="Debuchy R."/>
            <person name="Gladieux P."/>
            <person name="Hiltunen Thoren M."/>
            <person name="Johannesson H."/>
        </authorList>
    </citation>
    <scope>NUCLEOTIDE SEQUENCE</scope>
    <source>
        <strain evidence="2">CBS 314.62</strain>
    </source>
</reference>
<evidence type="ECO:0000256" key="1">
    <source>
        <dbReference type="SAM" id="Phobius"/>
    </source>
</evidence>
<comment type="caution">
    <text evidence="2">The sequence shown here is derived from an EMBL/GenBank/DDBJ whole genome shotgun (WGS) entry which is preliminary data.</text>
</comment>
<accession>A0AAE1C9C9</accession>
<gene>
    <name evidence="2" type="ORF">B0T22DRAFT_266305</name>
</gene>
<name>A0AAE1C9C9_9PEZI</name>
<reference evidence="2" key="2">
    <citation type="submission" date="2023-06" db="EMBL/GenBank/DDBJ databases">
        <authorList>
            <consortium name="Lawrence Berkeley National Laboratory"/>
            <person name="Haridas S."/>
            <person name="Hensen N."/>
            <person name="Bonometti L."/>
            <person name="Westerberg I."/>
            <person name="Brannstrom I.O."/>
            <person name="Guillou S."/>
            <person name="Cros-Aarteil S."/>
            <person name="Calhoun S."/>
            <person name="Kuo A."/>
            <person name="Mondo S."/>
            <person name="Pangilinan J."/>
            <person name="Riley R."/>
            <person name="Labutti K."/>
            <person name="Andreopoulos B."/>
            <person name="Lipzen A."/>
            <person name="Chen C."/>
            <person name="Yanf M."/>
            <person name="Daum C."/>
            <person name="Ng V."/>
            <person name="Clum A."/>
            <person name="Steindorff A."/>
            <person name="Ohm R."/>
            <person name="Martin F."/>
            <person name="Silar P."/>
            <person name="Natvig D."/>
            <person name="Lalanne C."/>
            <person name="Gautier V."/>
            <person name="Ament-Velasquez S.L."/>
            <person name="Kruys A."/>
            <person name="Hutchinson M.I."/>
            <person name="Powell A.J."/>
            <person name="Barry K."/>
            <person name="Miller A.N."/>
            <person name="Grigoriev I.V."/>
            <person name="Debuchy R."/>
            <person name="Gladieux P."/>
            <person name="Thoren M.H."/>
            <person name="Johannesson H."/>
        </authorList>
    </citation>
    <scope>NUCLEOTIDE SEQUENCE</scope>
    <source>
        <strain evidence="2">CBS 314.62</strain>
    </source>
</reference>